<dbReference type="AlphaFoldDB" id="A0A975K576"/>
<keyword evidence="2" id="KW-0479">Metal-binding</keyword>
<evidence type="ECO:0000256" key="4">
    <source>
        <dbReference type="ARBA" id="ARBA00023004"/>
    </source>
</evidence>
<dbReference type="KEGG" id="spph:KFK14_18845"/>
<evidence type="ECO:0000256" key="1">
    <source>
        <dbReference type="ARBA" id="ARBA00022714"/>
    </source>
</evidence>
<dbReference type="EMBL" id="CP073910">
    <property type="protein sequence ID" value="QUT05048.1"/>
    <property type="molecule type" value="Genomic_DNA"/>
</dbReference>
<dbReference type="GO" id="GO:0046872">
    <property type="term" value="F:metal ion binding"/>
    <property type="evidence" value="ECO:0007669"/>
    <property type="project" value="UniProtKB-KW"/>
</dbReference>
<reference evidence="8" key="1">
    <citation type="submission" date="2021-04" db="EMBL/GenBank/DDBJ databases">
        <title>Isolation of p-tert-butylphenol degrading bacteria Sphingobium phenoxybenzoativorans Tas13 from active sludge.</title>
        <authorList>
            <person name="Li Y."/>
        </authorList>
    </citation>
    <scope>NUCLEOTIDE SEQUENCE</scope>
    <source>
        <strain evidence="8">Tas13</strain>
    </source>
</reference>
<proteinExistence type="predicted"/>
<dbReference type="Proteomes" id="UP000681425">
    <property type="component" value="Chromosome"/>
</dbReference>
<accession>A0A975K576</accession>
<dbReference type="Gene3D" id="3.90.380.10">
    <property type="entry name" value="Naphthalene 1,2-dioxygenase Alpha Subunit, Chain A, domain 1"/>
    <property type="match status" value="1"/>
</dbReference>
<dbReference type="SUPFAM" id="SSF55961">
    <property type="entry name" value="Bet v1-like"/>
    <property type="match status" value="1"/>
</dbReference>
<sequence length="439" mass="49485">MNAITPEPKTGRASDYSTGRQYGRPRATHDHELTETNPGTLMGELLRRYWQPFALSSELNNDLPLPIRILGEDLVAFRDAEGKAGLMYPRCMHRGASLVLGKLEPQGLRCPYHGWMFDTQGHLLDTPCELDPKSTHLHRVIRQPWYPVIEKYGIAFTYMGPADKEPLFPENPLLDALDDDEIILPTGGSQPPDEAPIALVEGQMDMNWLQNFENFMDPLHLSALHSTINGMQFNEYINFNPDPCKFKAFDKGSISWIGQWENKTAGVITQAIFQTIFPNMHCEGPVFEAGKPSFKWVVPVDDHNYRSFTAWVVKKDGGLPIGDLVMMDPEKFGPGRPEAYRTWTLEDKQRWQTDFLVQQSQGPITLHSEERLTTADMGVVMLRRILKQQAKIVKEGGDPIGAIPGEADVIDVYASTARLDPKTGEILEGYLLKTLDDYA</sequence>
<keyword evidence="4" id="KW-0408">Iron</keyword>
<dbReference type="CDD" id="cd03479">
    <property type="entry name" value="Rieske_RO_Alpha_PhDO_like"/>
    <property type="match status" value="1"/>
</dbReference>
<evidence type="ECO:0000313" key="9">
    <source>
        <dbReference type="Proteomes" id="UP000681425"/>
    </source>
</evidence>
<keyword evidence="1" id="KW-0001">2Fe-2S</keyword>
<dbReference type="InterPro" id="IPR050584">
    <property type="entry name" value="Cholesterol_7-desaturase"/>
</dbReference>
<dbReference type="Gene3D" id="2.102.10.10">
    <property type="entry name" value="Rieske [2Fe-2S] iron-sulphur domain"/>
    <property type="match status" value="1"/>
</dbReference>
<dbReference type="GO" id="GO:0051537">
    <property type="term" value="F:2 iron, 2 sulfur cluster binding"/>
    <property type="evidence" value="ECO:0007669"/>
    <property type="project" value="UniProtKB-KW"/>
</dbReference>
<name>A0A975K576_9SPHN</name>
<protein>
    <submittedName>
        <fullName evidence="8">Rieske 2Fe-2S domain-containing protein</fullName>
    </submittedName>
</protein>
<evidence type="ECO:0000256" key="2">
    <source>
        <dbReference type="ARBA" id="ARBA00022723"/>
    </source>
</evidence>
<keyword evidence="3" id="KW-0560">Oxidoreductase</keyword>
<dbReference type="SUPFAM" id="SSF50022">
    <property type="entry name" value="ISP domain"/>
    <property type="match status" value="1"/>
</dbReference>
<evidence type="ECO:0000259" key="7">
    <source>
        <dbReference type="PROSITE" id="PS51296"/>
    </source>
</evidence>
<keyword evidence="5" id="KW-0411">Iron-sulfur</keyword>
<dbReference type="PANTHER" id="PTHR21266:SF59">
    <property type="entry name" value="BLR4922 PROTEIN"/>
    <property type="match status" value="1"/>
</dbReference>
<dbReference type="InterPro" id="IPR036922">
    <property type="entry name" value="Rieske_2Fe-2S_sf"/>
</dbReference>
<dbReference type="InterPro" id="IPR017941">
    <property type="entry name" value="Rieske_2Fe-2S"/>
</dbReference>
<evidence type="ECO:0000256" key="3">
    <source>
        <dbReference type="ARBA" id="ARBA00023002"/>
    </source>
</evidence>
<keyword evidence="9" id="KW-1185">Reference proteome</keyword>
<feature type="domain" description="Rieske" evidence="7">
    <location>
        <begin position="50"/>
        <end position="157"/>
    </location>
</feature>
<dbReference type="RefSeq" id="WP_212608746.1">
    <property type="nucleotide sequence ID" value="NZ_CP073910.1"/>
</dbReference>
<dbReference type="Pfam" id="PF00355">
    <property type="entry name" value="Rieske"/>
    <property type="match status" value="1"/>
</dbReference>
<dbReference type="PROSITE" id="PS51296">
    <property type="entry name" value="RIESKE"/>
    <property type="match status" value="1"/>
</dbReference>
<dbReference type="GO" id="GO:0016491">
    <property type="term" value="F:oxidoreductase activity"/>
    <property type="evidence" value="ECO:0007669"/>
    <property type="project" value="UniProtKB-KW"/>
</dbReference>
<dbReference type="PANTHER" id="PTHR21266">
    <property type="entry name" value="IRON-SULFUR DOMAIN CONTAINING PROTEIN"/>
    <property type="match status" value="1"/>
</dbReference>
<evidence type="ECO:0000256" key="5">
    <source>
        <dbReference type="ARBA" id="ARBA00023014"/>
    </source>
</evidence>
<evidence type="ECO:0000313" key="8">
    <source>
        <dbReference type="EMBL" id="QUT05048.1"/>
    </source>
</evidence>
<feature type="region of interest" description="Disordered" evidence="6">
    <location>
        <begin position="1"/>
        <end position="37"/>
    </location>
</feature>
<gene>
    <name evidence="8" type="ORF">KFK14_18845</name>
</gene>
<evidence type="ECO:0000256" key="6">
    <source>
        <dbReference type="SAM" id="MobiDB-lite"/>
    </source>
</evidence>
<organism evidence="8 9">
    <name type="scientific">Sphingobium phenoxybenzoativorans</name>
    <dbReference type="NCBI Taxonomy" id="1592790"/>
    <lineage>
        <taxon>Bacteria</taxon>
        <taxon>Pseudomonadati</taxon>
        <taxon>Pseudomonadota</taxon>
        <taxon>Alphaproteobacteria</taxon>
        <taxon>Sphingomonadales</taxon>
        <taxon>Sphingomonadaceae</taxon>
        <taxon>Sphingobium</taxon>
    </lineage>
</organism>